<dbReference type="Gene3D" id="2.30.29.30">
    <property type="entry name" value="Pleckstrin-homology domain (PH domain)/Phosphotyrosine-binding domain (PTB)"/>
    <property type="match status" value="1"/>
</dbReference>
<sequence length="738" mass="82042">MASAMVVEGDSAVAMQGMMMKKKTSTPSILRPVTLEWVTRHFFLYEDGKMMYTRDGASVKPEEMVLLCNNISACQIDRAKASDLGKKKSHVANSFYITVPSYDNSEWSKTHTRALLVTHGPEDFKKWITTFRRLKAVVNMEAEGHTVPQEQSNESGVPKVVHSEHSLEVSALAMSDVKFEDGINDENALSFDDEKQHVHFNLKDEIIEVPDTGDGSERPVIPDVAAVVEEGDIGGDAPESEKKVAVTFAIVNSATIIDETDAPVLKKKASVRFAEDSCEIAAEQGSVEHDSPKSNIEAPQAGFTVGVGAGAGALQSNYEQGNDEIAPDSHSNEGILYPVGCKGARVFAYGDSLDELTQALTADALLYGLATISLEETMDDETYANTSPQPFLSELKAFSIEYLGKSADPMKAEKFEQHLGEIISFCKLSSNLKDLHPIRCRDNTKVREEIVSVLQVLENGNEEEDNEEVPTVGILLPNLEYDSSSGLTAYKNALQTQDPADIPSGSQVLACVRQQMGVPYNWVLFQPSQTELIVEDAGSGGVIEMTKVLHDCYNDRVLFGLARVSFMGETFGRRQIWFGLEWSGEDCTSVKMIRQLRDCALQMTEFIGERSFTMTNVSATDMTPDAVCAWVKRSCDVTDYDLSVMSMNAAYIEEQKVIKEYYLKLAEKDAAMRVAREAKRKEQLRKERLWLRQETKDNMAPLRTERREKWSKMKVQDILQDLGNEDSLSGWVLLQIDI</sequence>
<name>A0ABD3P7U4_9STRA</name>
<dbReference type="InterPro" id="IPR011993">
    <property type="entry name" value="PH-like_dom_sf"/>
</dbReference>
<dbReference type="EMBL" id="JABMIG020000282">
    <property type="protein sequence ID" value="KAL3782580.1"/>
    <property type="molecule type" value="Genomic_DNA"/>
</dbReference>
<feature type="domain" description="PH" evidence="1">
    <location>
        <begin position="12"/>
        <end position="136"/>
    </location>
</feature>
<dbReference type="PROSITE" id="PS50003">
    <property type="entry name" value="PH_DOMAIN"/>
    <property type="match status" value="1"/>
</dbReference>
<dbReference type="SMART" id="SM00233">
    <property type="entry name" value="PH"/>
    <property type="match status" value="1"/>
</dbReference>
<dbReference type="SUPFAM" id="SSF55753">
    <property type="entry name" value="Actin depolymerizing proteins"/>
    <property type="match status" value="1"/>
</dbReference>
<protein>
    <recommendedName>
        <fullName evidence="1">PH domain-containing protein</fullName>
    </recommendedName>
</protein>
<evidence type="ECO:0000313" key="3">
    <source>
        <dbReference type="Proteomes" id="UP001516023"/>
    </source>
</evidence>
<proteinExistence type="predicted"/>
<dbReference type="Proteomes" id="UP001516023">
    <property type="component" value="Unassembled WGS sequence"/>
</dbReference>
<evidence type="ECO:0000313" key="2">
    <source>
        <dbReference type="EMBL" id="KAL3782580.1"/>
    </source>
</evidence>
<dbReference type="Gene3D" id="3.40.20.10">
    <property type="entry name" value="Severin"/>
    <property type="match status" value="1"/>
</dbReference>
<comment type="caution">
    <text evidence="2">The sequence shown here is derived from an EMBL/GenBank/DDBJ whole genome shotgun (WGS) entry which is preliminary data.</text>
</comment>
<dbReference type="InterPro" id="IPR029006">
    <property type="entry name" value="ADF-H/Gelsolin-like_dom_sf"/>
</dbReference>
<evidence type="ECO:0000259" key="1">
    <source>
        <dbReference type="PROSITE" id="PS50003"/>
    </source>
</evidence>
<reference evidence="2 3" key="1">
    <citation type="journal article" date="2020" name="G3 (Bethesda)">
        <title>Improved Reference Genome for Cyclotella cryptica CCMP332, a Model for Cell Wall Morphogenesis, Salinity Adaptation, and Lipid Production in Diatoms (Bacillariophyta).</title>
        <authorList>
            <person name="Roberts W.R."/>
            <person name="Downey K.M."/>
            <person name="Ruck E.C."/>
            <person name="Traller J.C."/>
            <person name="Alverson A.J."/>
        </authorList>
    </citation>
    <scope>NUCLEOTIDE SEQUENCE [LARGE SCALE GENOMIC DNA]</scope>
    <source>
        <strain evidence="2 3">CCMP332</strain>
    </source>
</reference>
<accession>A0ABD3P7U4</accession>
<dbReference type="AlphaFoldDB" id="A0ABD3P7U4"/>
<organism evidence="2 3">
    <name type="scientific">Cyclotella cryptica</name>
    <dbReference type="NCBI Taxonomy" id="29204"/>
    <lineage>
        <taxon>Eukaryota</taxon>
        <taxon>Sar</taxon>
        <taxon>Stramenopiles</taxon>
        <taxon>Ochrophyta</taxon>
        <taxon>Bacillariophyta</taxon>
        <taxon>Coscinodiscophyceae</taxon>
        <taxon>Thalassiosirophycidae</taxon>
        <taxon>Stephanodiscales</taxon>
        <taxon>Stephanodiscaceae</taxon>
        <taxon>Cyclotella</taxon>
    </lineage>
</organism>
<dbReference type="InterPro" id="IPR001849">
    <property type="entry name" value="PH_domain"/>
</dbReference>
<gene>
    <name evidence="2" type="ORF">HJC23_005283</name>
</gene>
<dbReference type="SUPFAM" id="SSF50729">
    <property type="entry name" value="PH domain-like"/>
    <property type="match status" value="1"/>
</dbReference>
<dbReference type="Pfam" id="PF00169">
    <property type="entry name" value="PH"/>
    <property type="match status" value="1"/>
</dbReference>
<keyword evidence="3" id="KW-1185">Reference proteome</keyword>